<gene>
    <name evidence="2" type="ORF">BKA14_004274</name>
</gene>
<dbReference type="RefSeq" id="WP_184952658.1">
    <property type="nucleotide sequence ID" value="NZ_BOMC01000039.1"/>
</dbReference>
<proteinExistence type="predicted"/>
<sequence length="133" mass="13882">MKTILSRFAVALAAICSMILMAPAAAHAEPTGQYSYICILQNGSSYTLKPGVKLSTCKGSYLKKYINGNQVDSIRLTGAGTVAKPKNAGWVECVIAVVGTGQSTLTVVKKKGSNWKSWVGLGVSLAGLKSCIA</sequence>
<comment type="caution">
    <text evidence="2">The sequence shown here is derived from an EMBL/GenBank/DDBJ whole genome shotgun (WGS) entry which is preliminary data.</text>
</comment>
<keyword evidence="3" id="KW-1185">Reference proteome</keyword>
<dbReference type="Proteomes" id="UP000542742">
    <property type="component" value="Unassembled WGS sequence"/>
</dbReference>
<evidence type="ECO:0000313" key="3">
    <source>
        <dbReference type="Proteomes" id="UP000542742"/>
    </source>
</evidence>
<accession>A0A7W7CSW5</accession>
<evidence type="ECO:0000256" key="1">
    <source>
        <dbReference type="SAM" id="SignalP"/>
    </source>
</evidence>
<organism evidence="2 3">
    <name type="scientific">Paractinoplanes abujensis</name>
    <dbReference type="NCBI Taxonomy" id="882441"/>
    <lineage>
        <taxon>Bacteria</taxon>
        <taxon>Bacillati</taxon>
        <taxon>Actinomycetota</taxon>
        <taxon>Actinomycetes</taxon>
        <taxon>Micromonosporales</taxon>
        <taxon>Micromonosporaceae</taxon>
        <taxon>Paractinoplanes</taxon>
    </lineage>
</organism>
<keyword evidence="1" id="KW-0732">Signal</keyword>
<feature type="signal peptide" evidence="1">
    <location>
        <begin position="1"/>
        <end position="28"/>
    </location>
</feature>
<protein>
    <submittedName>
        <fullName evidence="2">Uncharacterized protein</fullName>
    </submittedName>
</protein>
<reference evidence="2 3" key="1">
    <citation type="submission" date="2020-08" db="EMBL/GenBank/DDBJ databases">
        <title>Sequencing the genomes of 1000 actinobacteria strains.</title>
        <authorList>
            <person name="Klenk H.-P."/>
        </authorList>
    </citation>
    <scope>NUCLEOTIDE SEQUENCE [LARGE SCALE GENOMIC DNA]</scope>
    <source>
        <strain evidence="2 3">DSM 45518</strain>
    </source>
</reference>
<evidence type="ECO:0000313" key="2">
    <source>
        <dbReference type="EMBL" id="MBB4694126.1"/>
    </source>
</evidence>
<feature type="chain" id="PRO_5031366572" evidence="1">
    <location>
        <begin position="29"/>
        <end position="133"/>
    </location>
</feature>
<name>A0A7W7CSW5_9ACTN</name>
<dbReference type="EMBL" id="JACHMF010000001">
    <property type="protein sequence ID" value="MBB4694126.1"/>
    <property type="molecule type" value="Genomic_DNA"/>
</dbReference>
<dbReference type="AlphaFoldDB" id="A0A7W7CSW5"/>